<proteinExistence type="predicted"/>
<sequence>MDGDDMYTQQHEQRSSGLMYRVRPDGGQWLYDHDVLDEQHGPDRRANLYLGNGCGWQ</sequence>
<gene>
    <name evidence="1" type="ORF">ACCAA_450003</name>
</gene>
<evidence type="ECO:0000313" key="2">
    <source>
        <dbReference type="Proteomes" id="UP000199169"/>
    </source>
</evidence>
<dbReference type="Proteomes" id="UP000199169">
    <property type="component" value="Unassembled WGS sequence"/>
</dbReference>
<accession>A0A1A8XQZ3</accession>
<dbReference type="AlphaFoldDB" id="A0A1A8XQZ3"/>
<organism evidence="1 2">
    <name type="scientific">Candidatus Accumulibacter aalborgensis</name>
    <dbReference type="NCBI Taxonomy" id="1860102"/>
    <lineage>
        <taxon>Bacteria</taxon>
        <taxon>Pseudomonadati</taxon>
        <taxon>Pseudomonadota</taxon>
        <taxon>Betaproteobacteria</taxon>
        <taxon>Candidatus Accumulibacter</taxon>
    </lineage>
</organism>
<keyword evidence="2" id="KW-1185">Reference proteome</keyword>
<name>A0A1A8XQZ3_9PROT</name>
<dbReference type="EMBL" id="FLQX01000122">
    <property type="protein sequence ID" value="SBT07550.1"/>
    <property type="molecule type" value="Genomic_DNA"/>
</dbReference>
<evidence type="ECO:0000313" key="1">
    <source>
        <dbReference type="EMBL" id="SBT07550.1"/>
    </source>
</evidence>
<reference evidence="2" key="1">
    <citation type="submission" date="2016-06" db="EMBL/GenBank/DDBJ databases">
        <authorList>
            <person name="McIlroy S.J."/>
            <person name="Karst S.M."/>
            <person name="Albertsen M."/>
        </authorList>
    </citation>
    <scope>NUCLEOTIDE SEQUENCE [LARGE SCALE GENOMIC DNA]</scope>
</reference>
<protein>
    <submittedName>
        <fullName evidence="1">Uncharacterized protein</fullName>
    </submittedName>
</protein>